<evidence type="ECO:0008006" key="3">
    <source>
        <dbReference type="Google" id="ProtNLM"/>
    </source>
</evidence>
<dbReference type="Gene3D" id="3.30.9.30">
    <property type="match status" value="1"/>
</dbReference>
<dbReference type="InterPro" id="IPR036188">
    <property type="entry name" value="FAD/NAD-bd_sf"/>
</dbReference>
<dbReference type="SUPFAM" id="SSF51905">
    <property type="entry name" value="FAD/NAD(P)-binding domain"/>
    <property type="match status" value="1"/>
</dbReference>
<dbReference type="Gene3D" id="3.50.50.60">
    <property type="entry name" value="FAD/NAD(P)-binding domain"/>
    <property type="match status" value="2"/>
</dbReference>
<proteinExistence type="predicted"/>
<dbReference type="EMBL" id="BAAAYN010000023">
    <property type="protein sequence ID" value="GAA3388891.1"/>
    <property type="molecule type" value="Genomic_DNA"/>
</dbReference>
<protein>
    <recommendedName>
        <fullName evidence="3">FAD-binding domain-containing protein</fullName>
    </recommendedName>
</protein>
<keyword evidence="2" id="KW-1185">Reference proteome</keyword>
<reference evidence="2" key="1">
    <citation type="journal article" date="2019" name="Int. J. Syst. Evol. Microbiol.">
        <title>The Global Catalogue of Microorganisms (GCM) 10K type strain sequencing project: providing services to taxonomists for standard genome sequencing and annotation.</title>
        <authorList>
            <consortium name="The Broad Institute Genomics Platform"/>
            <consortium name="The Broad Institute Genome Sequencing Center for Infectious Disease"/>
            <person name="Wu L."/>
            <person name="Ma J."/>
        </authorList>
    </citation>
    <scope>NUCLEOTIDE SEQUENCE [LARGE SCALE GENOMIC DNA]</scope>
    <source>
        <strain evidence="2">JCM 9458</strain>
    </source>
</reference>
<evidence type="ECO:0000313" key="1">
    <source>
        <dbReference type="EMBL" id="GAA3388891.1"/>
    </source>
</evidence>
<dbReference type="InterPro" id="IPR051704">
    <property type="entry name" value="FAD_aromatic-hydroxylase"/>
</dbReference>
<dbReference type="Gene3D" id="3.30.9.10">
    <property type="entry name" value="D-Amino Acid Oxidase, subunit A, domain 2"/>
    <property type="match status" value="1"/>
</dbReference>
<name>A0ABP6T0H3_9ACTN</name>
<comment type="caution">
    <text evidence="1">The sequence shown here is derived from an EMBL/GenBank/DDBJ whole genome shotgun (WGS) entry which is preliminary data.</text>
</comment>
<gene>
    <name evidence="1" type="ORF">GCM10020369_36860</name>
</gene>
<organism evidence="1 2">
    <name type="scientific">Cryptosporangium minutisporangium</name>
    <dbReference type="NCBI Taxonomy" id="113569"/>
    <lineage>
        <taxon>Bacteria</taxon>
        <taxon>Bacillati</taxon>
        <taxon>Actinomycetota</taxon>
        <taxon>Actinomycetes</taxon>
        <taxon>Cryptosporangiales</taxon>
        <taxon>Cryptosporangiaceae</taxon>
        <taxon>Cryptosporangium</taxon>
    </lineage>
</organism>
<sequence>MPLLLRVLRGHAACEFVAEFVHRLHRWLHRDGYQVTVVESALSVRDSGYAVDVRGAALGLLEEMGILGEVREHETKMRGTTLVDETGAETGRLPAEAFAGDADRLTVSLSFATDTAALDQRDRDGQEQAIRAAFAGNGWEAPRLLDEMAQAADFYFASACQVELDRWSHGRIALIGDAGYCAAPTSGMGTSQALIGARVLARELAESGGDHRAGFVAYERELRPDVLKTQAIGREGAKMFGAAA</sequence>
<evidence type="ECO:0000313" key="2">
    <source>
        <dbReference type="Proteomes" id="UP001501676"/>
    </source>
</evidence>
<accession>A0ABP6T0H3</accession>
<dbReference type="Proteomes" id="UP001501676">
    <property type="component" value="Unassembled WGS sequence"/>
</dbReference>
<dbReference type="PANTHER" id="PTHR46865:SF2">
    <property type="entry name" value="MONOOXYGENASE"/>
    <property type="match status" value="1"/>
</dbReference>
<dbReference type="PANTHER" id="PTHR46865">
    <property type="entry name" value="OXIDOREDUCTASE-RELATED"/>
    <property type="match status" value="1"/>
</dbReference>